<proteinExistence type="predicted"/>
<evidence type="ECO:0000313" key="2">
    <source>
        <dbReference type="Proteomes" id="UP001597641"/>
    </source>
</evidence>
<protein>
    <submittedName>
        <fullName evidence="1">Uncharacterized protein</fullName>
    </submittedName>
</protein>
<dbReference type="Proteomes" id="UP001597641">
    <property type="component" value="Unassembled WGS sequence"/>
</dbReference>
<comment type="caution">
    <text evidence="1">The sequence shown here is derived from an EMBL/GenBank/DDBJ whole genome shotgun (WGS) entry which is preliminary data.</text>
</comment>
<accession>A0ABW6BWQ0</accession>
<dbReference type="RefSeq" id="WP_377483480.1">
    <property type="nucleotide sequence ID" value="NZ_JBHUOX010000005.1"/>
</dbReference>
<reference evidence="2" key="1">
    <citation type="journal article" date="2019" name="Int. J. Syst. Evol. Microbiol.">
        <title>The Global Catalogue of Microorganisms (GCM) 10K type strain sequencing project: providing services to taxonomists for standard genome sequencing and annotation.</title>
        <authorList>
            <consortium name="The Broad Institute Genomics Platform"/>
            <consortium name="The Broad Institute Genome Sequencing Center for Infectious Disease"/>
            <person name="Wu L."/>
            <person name="Ma J."/>
        </authorList>
    </citation>
    <scope>NUCLEOTIDE SEQUENCE [LARGE SCALE GENOMIC DNA]</scope>
    <source>
        <strain evidence="2">KCTC 23984</strain>
    </source>
</reference>
<sequence>MRSGLCALQGQSEESIINTFVEWHKGQVWFESKAGMASVLY</sequence>
<organism evidence="1 2">
    <name type="scientific">Pontibacter toksunensis</name>
    <dbReference type="NCBI Taxonomy" id="1332631"/>
    <lineage>
        <taxon>Bacteria</taxon>
        <taxon>Pseudomonadati</taxon>
        <taxon>Bacteroidota</taxon>
        <taxon>Cytophagia</taxon>
        <taxon>Cytophagales</taxon>
        <taxon>Hymenobacteraceae</taxon>
        <taxon>Pontibacter</taxon>
    </lineage>
</organism>
<evidence type="ECO:0000313" key="1">
    <source>
        <dbReference type="EMBL" id="MFD3000453.1"/>
    </source>
</evidence>
<name>A0ABW6BWQ0_9BACT</name>
<gene>
    <name evidence="1" type="ORF">ACFS7Z_08790</name>
</gene>
<keyword evidence="2" id="KW-1185">Reference proteome</keyword>
<dbReference type="EMBL" id="JBHUOX010000005">
    <property type="protein sequence ID" value="MFD3000453.1"/>
    <property type="molecule type" value="Genomic_DNA"/>
</dbReference>